<evidence type="ECO:0000256" key="5">
    <source>
        <dbReference type="ARBA" id="ARBA00022801"/>
    </source>
</evidence>
<accession>A0AA95E7G8</accession>
<sequence>MASQTIPPFSSSMDGSNGNRLHGRKKFNLRSEIVAKLASLGHQTADEWVYVPRKDLMKRFVHDFNTGYLYVGGGEFKTLSCSLDELLHHITILPYPVERQAPLGKKLKSVPVFYHNSLVHLTHFMQEPVGQFKPAVRTTHEMISAYEICELEHKRAENHHPDSDNYSPNMKSSIEVTMDVFSCLLATAPLRRAYETLLKVLGEKKFRGINADGVYVALLHILIRGVANGNIIRDLRQWRTKRSQEELVRLHLDYANGVECKDLRSDYTRELRMHCVCVTSEMIRMRLGTPKHDWSKWNPYSIYFYSWNWGIYQQLTCVNKYRVSAGLTTTQEEFMKGKETMFSYAGSSFAKGLAESQELNDKISSIGSLIEESVLGATEKAIPKLKEAVREESSSLTEEARGLVEDLTNRLEDVSDAKISRIEGIVERLSNTFESLLSSFDAVRVTLSSVFDKIKASVSAVPGLSVLDVSFEGILAALRDYILFVNVDSKILKSVIAISLLKNLGILKLGYKYFLDLCSYIQLSGTETAGFTDIMSSGVTNLVHVVCGVLASVSKGAALTSDQFWSMVKTISEPMKHIHFIGSGCLGITRIFDFIKRIYESLSEWILKHVLGRLPEQEQLARDILIWAVKVKYFNTEAGLSAIRMNEQVRKVAGELFPQYLELSAKARSKADYRLFLNDVERHKKDVQNIYDYIVRLDAMSTWCPTMFHVQFVGQPGVGKSHMTKDFIRDLSASLWKDDEKESFYSYNPNLEFFDGYAGQRIFLMDDAFRMQEPKHLTTLIGLVTNTPVVLPMANLVDKGTQLTSDVMLSSTNTPWPIGKDVLCMEAVHRRRHMLVEVVMDEDVRDASTGQFSKAKYLRKYKEEDLPSYPHVSFNLLRPVPREMESANIQMCSSDQYSELQHYAEKLKLANATIETPGLGSLDPTFYFSKENQPPEPYQLPCRGWSYNELIHNAVVRYRAFRGEENSYNPKRRYAHVEYAIHELENLFCQSNDIRDQSAIYLQTHGVDGDPYPLIKRWFSEVHHPFGVSDPVGSRLLSTPDSGLAPELSDLDVDAIVSEVIDSHIETGLTLEEEMARTQALRARNQRLRTQEPLAMRERLRVVKIDRRPYIPLNSHATRWDGFSSQSGINQRMDKLWEATDMESMLKDLYFKDNLREIEIKKEYLKEFWQFKNQMTQYVYGANAHFPDMEEFGDLRGKKTTFPLYFLQKLCLIGSRWYLDIGDCNNEKLMFWDSPEVSVVSNGTTYSVPGDMALVLSVSGVFRAFMTEFDCLTTEQQKLLVQEAQWRNQYTGFYTIAKMKEDMKSSMGKMTLTALEYLLSPITYLTHKVPCILEWVGHLVVFGIAVWTLTSMAKLLLGSTTETSKFLHRGPESHVRYYGRVTSSFEQEEQFVSGIMSRNVKDVRIDTGKGMVSVQGLMTGKYLIMPKHVIRDVTLDHIHLQIGQSGTGDQLTFVVPRRQFVEMEHSDLCMVTDRCFPQVASVDGKFITDEQFDNYIPSGILTFMSRLNNNAQIEHHPSLRKAIKPSMRLPDGRAAYLDKAILAEGSTISGKSGSTVIQFSPQHRGYILGIQVWSVGRLLAPEIAIQVITRELFLEMKAKCDELNPDLVHRLVDPEYDPPAPEELSGVFTSLEVNQVVSRIPERVGLVGKTQFKSSPIASYMDMENHGSRRVPAALNKRDPRLNSPVHPLHHSVNKYVRGTVQALEPCTRSLAVQGITSYIAGVLDKSRFRTLTLPETITGTREDGSNPMDLNSSPGLPFLHTRKEKGKKDHFRIDESGEVDYINPDTRAEYFTFLSFLRRRQLPLTWAYDFPKDELRPEAKVCGNAENPPKTRTVTCMNMFYVLAWRQYTLDFWASMHRAADGTFPFCPGINPDGPEWSKAFHYLNRHPNVVDFDVSNWDGYLTSEMLLAAGDIMKGVLKANDETASIIDSILFEVFNSYIQYDTTLYQKFRGMISGFPGTAEVNTLVHWLLSTYFYLLMAPPGYDNMEAFRKHVSLLIYGDDIIISFSDEIKPWYNGITIAHEYSVLGYPVTSASKTGEIEASKSIWEATFLKSSWRLLMSHIYVRKMDESVAYDLLYWVRAKDDPDEQFMSNVVDSIRIMFGHGAQAYDEFVQRLNRWLHRAGFAPVLYSYRDLEVDHLRRYYNI</sequence>
<dbReference type="GO" id="GO:0003723">
    <property type="term" value="F:RNA binding"/>
    <property type="evidence" value="ECO:0007669"/>
    <property type="project" value="InterPro"/>
</dbReference>
<feature type="compositionally biased region" description="Polar residues" evidence="8">
    <location>
        <begin position="1"/>
        <end position="19"/>
    </location>
</feature>
<name>A0AA95E7G8_9VIRU</name>
<dbReference type="GO" id="GO:0005524">
    <property type="term" value="F:ATP binding"/>
    <property type="evidence" value="ECO:0007669"/>
    <property type="project" value="UniProtKB-KW"/>
</dbReference>
<dbReference type="GO" id="GO:0039694">
    <property type="term" value="P:viral RNA genome replication"/>
    <property type="evidence" value="ECO:0007669"/>
    <property type="project" value="InterPro"/>
</dbReference>
<keyword evidence="6" id="KW-0067">ATP-binding</keyword>
<feature type="region of interest" description="Disordered" evidence="8">
    <location>
        <begin position="1"/>
        <end position="21"/>
    </location>
</feature>
<dbReference type="InterPro" id="IPR000605">
    <property type="entry name" value="Helicase_SF3_ssDNA/RNA_vir"/>
</dbReference>
<evidence type="ECO:0000256" key="4">
    <source>
        <dbReference type="ARBA" id="ARBA00022741"/>
    </source>
</evidence>
<protein>
    <submittedName>
        <fullName evidence="11">Non-structural protein</fullName>
    </submittedName>
</protein>
<dbReference type="InterPro" id="IPR043502">
    <property type="entry name" value="DNA/RNA_pol_sf"/>
</dbReference>
<evidence type="ECO:0000256" key="2">
    <source>
        <dbReference type="ARBA" id="ARBA00022679"/>
    </source>
</evidence>
<evidence type="ECO:0000259" key="9">
    <source>
        <dbReference type="PROSITE" id="PS50507"/>
    </source>
</evidence>
<keyword evidence="3" id="KW-0548">Nucleotidyltransferase</keyword>
<dbReference type="GO" id="GO:0016787">
    <property type="term" value="F:hydrolase activity"/>
    <property type="evidence" value="ECO:0007669"/>
    <property type="project" value="UniProtKB-KW"/>
</dbReference>
<reference evidence="11" key="1">
    <citation type="submission" date="2022-09" db="EMBL/GenBank/DDBJ databases">
        <authorList>
            <person name="Valles S.M."/>
            <person name="Zhao C."/>
            <person name="Rivers A.R."/>
            <person name="Iwata R.L."/>
            <person name="Oi D.H."/>
            <person name="Cha D.H."/>
            <person name="Collignon R.M."/>
            <person name="Cox N.A."/>
            <person name="Morton G.J."/>
            <person name="Calcaterra L.A."/>
        </authorList>
    </citation>
    <scope>NUCLEOTIDE SEQUENCE</scope>
</reference>
<dbReference type="InterPro" id="IPR001205">
    <property type="entry name" value="RNA-dir_pol_C"/>
</dbReference>
<keyword evidence="5" id="KW-0378">Hydrolase</keyword>
<evidence type="ECO:0000256" key="6">
    <source>
        <dbReference type="ARBA" id="ARBA00022840"/>
    </source>
</evidence>
<feature type="domain" description="RdRp catalytic" evidence="9">
    <location>
        <begin position="1889"/>
        <end position="2016"/>
    </location>
</feature>
<evidence type="ECO:0000256" key="8">
    <source>
        <dbReference type="SAM" id="MobiDB-lite"/>
    </source>
</evidence>
<dbReference type="InterPro" id="IPR007094">
    <property type="entry name" value="RNA-dir_pol_PSvirus"/>
</dbReference>
<keyword evidence="1" id="KW-0696">RNA-directed RNA polymerase</keyword>
<evidence type="ECO:0000256" key="1">
    <source>
        <dbReference type="ARBA" id="ARBA00022484"/>
    </source>
</evidence>
<organism evidence="11">
    <name type="scientific">Electric ant polycipivirus 1</name>
    <dbReference type="NCBI Taxonomy" id="3003605"/>
    <lineage>
        <taxon>Viruses</taxon>
        <taxon>Riboviria</taxon>
        <taxon>Orthornavirae</taxon>
        <taxon>Pisuviricota</taxon>
        <taxon>Pisoniviricetes</taxon>
        <taxon>Picornavirales</taxon>
        <taxon>Polycipiviridae</taxon>
    </lineage>
</organism>
<dbReference type="GO" id="GO:0003968">
    <property type="term" value="F:RNA-directed RNA polymerase activity"/>
    <property type="evidence" value="ECO:0007669"/>
    <property type="project" value="UniProtKB-KW"/>
</dbReference>
<keyword evidence="7" id="KW-0693">Viral RNA replication</keyword>
<dbReference type="SUPFAM" id="SSF56672">
    <property type="entry name" value="DNA/RNA polymerases"/>
    <property type="match status" value="1"/>
</dbReference>
<dbReference type="PROSITE" id="PS50507">
    <property type="entry name" value="RDRP_SSRNA_POS"/>
    <property type="match status" value="1"/>
</dbReference>
<dbReference type="PROSITE" id="PS51218">
    <property type="entry name" value="SF3_HELICASE_2"/>
    <property type="match status" value="1"/>
</dbReference>
<evidence type="ECO:0000313" key="11">
    <source>
        <dbReference type="EMBL" id="WAL01499.1"/>
    </source>
</evidence>
<proteinExistence type="predicted"/>
<keyword evidence="4" id="KW-0547">Nucleotide-binding</keyword>
<feature type="domain" description="SF3 helicase" evidence="10">
    <location>
        <begin position="687"/>
        <end position="853"/>
    </location>
</feature>
<dbReference type="GO" id="GO:0006351">
    <property type="term" value="P:DNA-templated transcription"/>
    <property type="evidence" value="ECO:0007669"/>
    <property type="project" value="InterPro"/>
</dbReference>
<dbReference type="InterPro" id="IPR043128">
    <property type="entry name" value="Rev_trsase/Diguanyl_cyclase"/>
</dbReference>
<keyword evidence="2" id="KW-0808">Transferase</keyword>
<dbReference type="InterPro" id="IPR014759">
    <property type="entry name" value="Helicase_SF3_ssRNA_vir"/>
</dbReference>
<dbReference type="GO" id="GO:0003724">
    <property type="term" value="F:RNA helicase activity"/>
    <property type="evidence" value="ECO:0007669"/>
    <property type="project" value="InterPro"/>
</dbReference>
<dbReference type="Gene3D" id="3.30.70.270">
    <property type="match status" value="1"/>
</dbReference>
<dbReference type="EMBL" id="OP518021">
    <property type="protein sequence ID" value="WAL01499.1"/>
    <property type="molecule type" value="Genomic_RNA"/>
</dbReference>
<evidence type="ECO:0000256" key="3">
    <source>
        <dbReference type="ARBA" id="ARBA00022695"/>
    </source>
</evidence>
<evidence type="ECO:0000256" key="7">
    <source>
        <dbReference type="ARBA" id="ARBA00022953"/>
    </source>
</evidence>
<dbReference type="Pfam" id="PF00910">
    <property type="entry name" value="RNA_helicase"/>
    <property type="match status" value="1"/>
</dbReference>
<evidence type="ECO:0000259" key="10">
    <source>
        <dbReference type="PROSITE" id="PS51218"/>
    </source>
</evidence>
<dbReference type="Pfam" id="PF00680">
    <property type="entry name" value="RdRP_1"/>
    <property type="match status" value="1"/>
</dbReference>